<proteinExistence type="predicted"/>
<evidence type="ECO:0000313" key="1">
    <source>
        <dbReference type="EMBL" id="KAH3747990.1"/>
    </source>
</evidence>
<dbReference type="AlphaFoldDB" id="A0A9D4DG91"/>
<dbReference type="Proteomes" id="UP000828390">
    <property type="component" value="Unassembled WGS sequence"/>
</dbReference>
<accession>A0A9D4DG91</accession>
<gene>
    <name evidence="1" type="ORF">DPMN_182426</name>
</gene>
<reference evidence="1" key="1">
    <citation type="journal article" date="2019" name="bioRxiv">
        <title>The Genome of the Zebra Mussel, Dreissena polymorpha: A Resource for Invasive Species Research.</title>
        <authorList>
            <person name="McCartney M.A."/>
            <person name="Auch B."/>
            <person name="Kono T."/>
            <person name="Mallez S."/>
            <person name="Zhang Y."/>
            <person name="Obille A."/>
            <person name="Becker A."/>
            <person name="Abrahante J.E."/>
            <person name="Garbe J."/>
            <person name="Badalamenti J.P."/>
            <person name="Herman A."/>
            <person name="Mangelson H."/>
            <person name="Liachko I."/>
            <person name="Sullivan S."/>
            <person name="Sone E.D."/>
            <person name="Koren S."/>
            <person name="Silverstein K.A.T."/>
            <person name="Beckman K.B."/>
            <person name="Gohl D.M."/>
        </authorList>
    </citation>
    <scope>NUCLEOTIDE SEQUENCE</scope>
    <source>
        <strain evidence="1">Duluth1</strain>
        <tissue evidence="1">Whole animal</tissue>
    </source>
</reference>
<keyword evidence="2" id="KW-1185">Reference proteome</keyword>
<comment type="caution">
    <text evidence="1">The sequence shown here is derived from an EMBL/GenBank/DDBJ whole genome shotgun (WGS) entry which is preliminary data.</text>
</comment>
<dbReference type="EMBL" id="JAIWYP010000010">
    <property type="protein sequence ID" value="KAH3747990.1"/>
    <property type="molecule type" value="Genomic_DNA"/>
</dbReference>
<evidence type="ECO:0000313" key="2">
    <source>
        <dbReference type="Proteomes" id="UP000828390"/>
    </source>
</evidence>
<organism evidence="1 2">
    <name type="scientific">Dreissena polymorpha</name>
    <name type="common">Zebra mussel</name>
    <name type="synonym">Mytilus polymorpha</name>
    <dbReference type="NCBI Taxonomy" id="45954"/>
    <lineage>
        <taxon>Eukaryota</taxon>
        <taxon>Metazoa</taxon>
        <taxon>Spiralia</taxon>
        <taxon>Lophotrochozoa</taxon>
        <taxon>Mollusca</taxon>
        <taxon>Bivalvia</taxon>
        <taxon>Autobranchia</taxon>
        <taxon>Heteroconchia</taxon>
        <taxon>Euheterodonta</taxon>
        <taxon>Imparidentia</taxon>
        <taxon>Neoheterodontei</taxon>
        <taxon>Myida</taxon>
        <taxon>Dreissenoidea</taxon>
        <taxon>Dreissenidae</taxon>
        <taxon>Dreissena</taxon>
    </lineage>
</organism>
<sequence>MTSKLGCGIQTCVTMVLNEFKDDERMSLFKKLTTCKITSHFDSLFGDPICGYNRLKAYNFFSLFDESTVNNSTNIKFIYDTYKHSRNTSLCTNSLLGVYGFIVMINTIGGDAKLNKKHYFLWMFNCLCNHKLRFGKLR</sequence>
<protein>
    <submittedName>
        <fullName evidence="1">Uncharacterized protein</fullName>
    </submittedName>
</protein>
<reference evidence="1" key="2">
    <citation type="submission" date="2020-11" db="EMBL/GenBank/DDBJ databases">
        <authorList>
            <person name="McCartney M.A."/>
            <person name="Auch B."/>
            <person name="Kono T."/>
            <person name="Mallez S."/>
            <person name="Becker A."/>
            <person name="Gohl D.M."/>
            <person name="Silverstein K.A.T."/>
            <person name="Koren S."/>
            <person name="Bechman K.B."/>
            <person name="Herman A."/>
            <person name="Abrahante J.E."/>
            <person name="Garbe J."/>
        </authorList>
    </citation>
    <scope>NUCLEOTIDE SEQUENCE</scope>
    <source>
        <strain evidence="1">Duluth1</strain>
        <tissue evidence="1">Whole animal</tissue>
    </source>
</reference>
<name>A0A9D4DG91_DREPO</name>